<dbReference type="EnsemblMetazoa" id="ASIC000381-RA">
    <property type="protein sequence ID" value="ASIC000381-PA"/>
    <property type="gene ID" value="ASIC000381"/>
</dbReference>
<reference evidence="3" key="2">
    <citation type="submission" date="2020-05" db="UniProtKB">
        <authorList>
            <consortium name="EnsemblMetazoa"/>
        </authorList>
    </citation>
    <scope>IDENTIFICATION</scope>
</reference>
<feature type="region of interest" description="Disordered" evidence="1">
    <location>
        <begin position="107"/>
        <end position="129"/>
    </location>
</feature>
<protein>
    <submittedName>
        <fullName evidence="2 3">Uncharacterized protein</fullName>
    </submittedName>
</protein>
<proteinExistence type="predicted"/>
<evidence type="ECO:0000313" key="3">
    <source>
        <dbReference type="EnsemblMetazoa" id="ASIC000381-PA"/>
    </source>
</evidence>
<dbReference type="EMBL" id="KE524008">
    <property type="protein sequence ID" value="KFB34844.1"/>
    <property type="molecule type" value="Genomic_DNA"/>
</dbReference>
<dbReference type="Proteomes" id="UP000030765">
    <property type="component" value="Unassembled WGS sequence"/>
</dbReference>
<dbReference type="VEuPathDB" id="VectorBase:ASIC000381"/>
<organism evidence="2">
    <name type="scientific">Anopheles sinensis</name>
    <name type="common">Mosquito</name>
    <dbReference type="NCBI Taxonomy" id="74873"/>
    <lineage>
        <taxon>Eukaryota</taxon>
        <taxon>Metazoa</taxon>
        <taxon>Ecdysozoa</taxon>
        <taxon>Arthropoda</taxon>
        <taxon>Hexapoda</taxon>
        <taxon>Insecta</taxon>
        <taxon>Pterygota</taxon>
        <taxon>Neoptera</taxon>
        <taxon>Endopterygota</taxon>
        <taxon>Diptera</taxon>
        <taxon>Nematocera</taxon>
        <taxon>Culicoidea</taxon>
        <taxon>Culicidae</taxon>
        <taxon>Anophelinae</taxon>
        <taxon>Anopheles</taxon>
    </lineage>
</organism>
<feature type="region of interest" description="Disordered" evidence="1">
    <location>
        <begin position="39"/>
        <end position="93"/>
    </location>
</feature>
<evidence type="ECO:0000313" key="4">
    <source>
        <dbReference type="Proteomes" id="UP000030765"/>
    </source>
</evidence>
<evidence type="ECO:0000313" key="2">
    <source>
        <dbReference type="EMBL" id="KFB34844.1"/>
    </source>
</evidence>
<evidence type="ECO:0000256" key="1">
    <source>
        <dbReference type="SAM" id="MobiDB-lite"/>
    </source>
</evidence>
<dbReference type="AlphaFoldDB" id="A0A084VA50"/>
<sequence>MTQREFELEKRRFLIQRRELELERKELQVEKLKLALEKSRTDSQMWPAPRRSAEPNEGVTGPVDRGESSAMASTDHHLGGDDRRVNSAMADHSGGCNDRVKYGAMASTHQDGTMADVPQREEASHRYGA</sequence>
<gene>
    <name evidence="2" type="ORF">ZHAS_00000381</name>
</gene>
<dbReference type="EMBL" id="ATLV01001831">
    <property type="status" value="NOT_ANNOTATED_CDS"/>
    <property type="molecule type" value="Genomic_DNA"/>
</dbReference>
<accession>A0A084VA50</accession>
<reference evidence="2 4" key="1">
    <citation type="journal article" date="2014" name="BMC Genomics">
        <title>Genome sequence of Anopheles sinensis provides insight into genetics basis of mosquito competence for malaria parasites.</title>
        <authorList>
            <person name="Zhou D."/>
            <person name="Zhang D."/>
            <person name="Ding G."/>
            <person name="Shi L."/>
            <person name="Hou Q."/>
            <person name="Ye Y."/>
            <person name="Xu Y."/>
            <person name="Zhou H."/>
            <person name="Xiong C."/>
            <person name="Li S."/>
            <person name="Yu J."/>
            <person name="Hong S."/>
            <person name="Yu X."/>
            <person name="Zou P."/>
            <person name="Chen C."/>
            <person name="Chang X."/>
            <person name="Wang W."/>
            <person name="Lv Y."/>
            <person name="Sun Y."/>
            <person name="Ma L."/>
            <person name="Shen B."/>
            <person name="Zhu C."/>
        </authorList>
    </citation>
    <scope>NUCLEOTIDE SEQUENCE [LARGE SCALE GENOMIC DNA]</scope>
</reference>
<feature type="compositionally biased region" description="Basic and acidic residues" evidence="1">
    <location>
        <begin position="74"/>
        <end position="85"/>
    </location>
</feature>
<feature type="compositionally biased region" description="Basic and acidic residues" evidence="1">
    <location>
        <begin position="118"/>
        <end position="129"/>
    </location>
</feature>
<name>A0A084VA50_ANOSI</name>
<keyword evidence="4" id="KW-1185">Reference proteome</keyword>